<reference evidence="2 3" key="1">
    <citation type="journal article" date="2011" name="BMC Genomics">
        <title>Insight into cross-talk between intra-amoebal pathogens.</title>
        <authorList>
            <person name="Gimenez G."/>
            <person name="Bertelli C."/>
            <person name="Moliner C."/>
            <person name="Robert C."/>
            <person name="Raoult D."/>
            <person name="Fournier P.E."/>
            <person name="Greub G."/>
        </authorList>
    </citation>
    <scope>NUCLEOTIDE SEQUENCE [LARGE SCALE GENOMIC DNA]</scope>
    <source>
        <strain evidence="2 3">LLAP12</strain>
    </source>
</reference>
<dbReference type="AlphaFoldDB" id="G9ERY5"/>
<keyword evidence="3" id="KW-1185">Reference proteome</keyword>
<protein>
    <submittedName>
        <fullName evidence="2">Glutamine amidotransferase, class I</fullName>
    </submittedName>
</protein>
<dbReference type="CDD" id="cd01741">
    <property type="entry name" value="GATase1_1"/>
    <property type="match status" value="1"/>
</dbReference>
<dbReference type="InterPro" id="IPR044992">
    <property type="entry name" value="ChyE-like"/>
</dbReference>
<dbReference type="InterPro" id="IPR017926">
    <property type="entry name" value="GATASE"/>
</dbReference>
<accession>G9ERY5</accession>
<evidence type="ECO:0000313" key="2">
    <source>
        <dbReference type="EMBL" id="EHL29766.1"/>
    </source>
</evidence>
<dbReference type="PANTHER" id="PTHR42695:SF5">
    <property type="entry name" value="GLUTAMINE AMIDOTRANSFERASE YLR126C-RELATED"/>
    <property type="match status" value="1"/>
</dbReference>
<organism evidence="2 3">
    <name type="scientific">Legionella drancourtii LLAP12</name>
    <dbReference type="NCBI Taxonomy" id="658187"/>
    <lineage>
        <taxon>Bacteria</taxon>
        <taxon>Pseudomonadati</taxon>
        <taxon>Pseudomonadota</taxon>
        <taxon>Gammaproteobacteria</taxon>
        <taxon>Legionellales</taxon>
        <taxon>Legionellaceae</taxon>
        <taxon>Legionella</taxon>
    </lineage>
</organism>
<dbReference type="Proteomes" id="UP000002770">
    <property type="component" value="Unassembled WGS sequence"/>
</dbReference>
<sequence length="196" mass="22268">MTYTVFNALHGELPKDIHDADAYLITGSRHGVNDGYPWIDALEEFVRSLHKTQKKLIGICFGHQLIAKALGGKVIKSPNGWGVGVLQYQVVCHKQWMNPAQNQFNLLASHQDQVVILPPKAQLLARSDFCPNYMMQIGNTMLTVQGHPEFTKAYAKDLMHSREDSIEKDMMTKAMRSLALKHEHLLMAQWIINFLQ</sequence>
<name>G9ERY5_9GAMM</name>
<proteinExistence type="predicted"/>
<dbReference type="PANTHER" id="PTHR42695">
    <property type="entry name" value="GLUTAMINE AMIDOTRANSFERASE YLR126C-RELATED"/>
    <property type="match status" value="1"/>
</dbReference>
<dbReference type="STRING" id="658187.LDG_8057"/>
<dbReference type="InterPro" id="IPR029062">
    <property type="entry name" value="Class_I_gatase-like"/>
</dbReference>
<dbReference type="PROSITE" id="PS51273">
    <property type="entry name" value="GATASE_TYPE_1"/>
    <property type="match status" value="1"/>
</dbReference>
<keyword evidence="2" id="KW-0808">Transferase</keyword>
<keyword evidence="2" id="KW-0315">Glutamine amidotransferase</keyword>
<dbReference type="GO" id="GO:0016740">
    <property type="term" value="F:transferase activity"/>
    <property type="evidence" value="ECO:0007669"/>
    <property type="project" value="UniProtKB-KW"/>
</dbReference>
<dbReference type="InParanoid" id="G9ERY5"/>
<dbReference type="Pfam" id="PF00117">
    <property type="entry name" value="GATase"/>
    <property type="match status" value="1"/>
</dbReference>
<dbReference type="HOGENOM" id="CLU_054974_0_2_6"/>
<dbReference type="EMBL" id="JH413843">
    <property type="protein sequence ID" value="EHL29766.1"/>
    <property type="molecule type" value="Genomic_DNA"/>
</dbReference>
<evidence type="ECO:0000313" key="3">
    <source>
        <dbReference type="Proteomes" id="UP000002770"/>
    </source>
</evidence>
<gene>
    <name evidence="2" type="ORF">LDG_8057</name>
</gene>
<evidence type="ECO:0000259" key="1">
    <source>
        <dbReference type="Pfam" id="PF00117"/>
    </source>
</evidence>
<dbReference type="eggNOG" id="COG0518">
    <property type="taxonomic scope" value="Bacteria"/>
</dbReference>
<dbReference type="GO" id="GO:0005829">
    <property type="term" value="C:cytosol"/>
    <property type="evidence" value="ECO:0007669"/>
    <property type="project" value="TreeGrafter"/>
</dbReference>
<dbReference type="SUPFAM" id="SSF52317">
    <property type="entry name" value="Class I glutamine amidotransferase-like"/>
    <property type="match status" value="1"/>
</dbReference>
<feature type="domain" description="Glutamine amidotransferase" evidence="1">
    <location>
        <begin position="39"/>
        <end position="153"/>
    </location>
</feature>
<dbReference type="Gene3D" id="3.40.50.880">
    <property type="match status" value="1"/>
</dbReference>